<evidence type="ECO:0000256" key="3">
    <source>
        <dbReference type="ARBA" id="ARBA00022989"/>
    </source>
</evidence>
<evidence type="ECO:0000313" key="5">
    <source>
        <dbReference type="EMBL" id="SMO45688.1"/>
    </source>
</evidence>
<keyword evidence="3" id="KW-1133">Transmembrane helix</keyword>
<reference evidence="5 6" key="1">
    <citation type="submission" date="2017-05" db="EMBL/GenBank/DDBJ databases">
        <authorList>
            <person name="Varghese N."/>
            <person name="Submissions S."/>
        </authorList>
    </citation>
    <scope>NUCLEOTIDE SEQUENCE [LARGE SCALE GENOMIC DNA]</scope>
    <source>
        <strain evidence="5 6">DSM 29506</strain>
    </source>
</reference>
<accession>A0A521BF05</accession>
<evidence type="ECO:0008006" key="7">
    <source>
        <dbReference type="Google" id="ProtNLM"/>
    </source>
</evidence>
<keyword evidence="6" id="KW-1185">Reference proteome</keyword>
<sequence length="312" mass="33845">MTLLRINATKHGLERHNSTAPLLPCLRQHLQRQPPTRPVVIMTHGFRFAPGAGADCPHNHILSLNKHPIHPKALSWPCALGLTTDSAAPGLGIAFGWPALGSLWQAHTQAKQAGMMLAALITQIHALTPQRPIHLMGHSLGARVILTALPHAPTGSVHRLLLLAPAEYQSTTRAALTSPAGRQAEAFMITSGENALFDVALERLIAPPCAKDRVIGLSAPDLPNLTTLRLDCPATLAALAKCDLRIAPRQKGICHWSVYLRPGVFDLYRALLWHPQHPTLAALRLPVKSHSPAFRPRVPAFQPLSLFRKAPS</sequence>
<evidence type="ECO:0000256" key="2">
    <source>
        <dbReference type="ARBA" id="ARBA00022692"/>
    </source>
</evidence>
<evidence type="ECO:0000256" key="4">
    <source>
        <dbReference type="ARBA" id="ARBA00023136"/>
    </source>
</evidence>
<keyword evidence="2" id="KW-0812">Transmembrane</keyword>
<dbReference type="AlphaFoldDB" id="A0A521BF05"/>
<evidence type="ECO:0000256" key="1">
    <source>
        <dbReference type="ARBA" id="ARBA00004141"/>
    </source>
</evidence>
<protein>
    <recommendedName>
        <fullName evidence="7">Alpha/beta hydrolase family protein</fullName>
    </recommendedName>
</protein>
<dbReference type="SUPFAM" id="SSF53474">
    <property type="entry name" value="alpha/beta-Hydrolases"/>
    <property type="match status" value="1"/>
</dbReference>
<dbReference type="Pfam" id="PF05277">
    <property type="entry name" value="DUF726"/>
    <property type="match status" value="1"/>
</dbReference>
<comment type="subcellular location">
    <subcellularLocation>
        <location evidence="1">Membrane</location>
        <topology evidence="1">Multi-pass membrane protein</topology>
    </subcellularLocation>
</comment>
<proteinExistence type="predicted"/>
<gene>
    <name evidence="5" type="ORF">SAMN06265173_10334</name>
</gene>
<organism evidence="5 6">
    <name type="scientific">Thalassovita litoralis</name>
    <dbReference type="NCBI Taxonomy" id="1010611"/>
    <lineage>
        <taxon>Bacteria</taxon>
        <taxon>Pseudomonadati</taxon>
        <taxon>Pseudomonadota</taxon>
        <taxon>Alphaproteobacteria</taxon>
        <taxon>Rhodobacterales</taxon>
        <taxon>Roseobacteraceae</taxon>
        <taxon>Thalassovita</taxon>
    </lineage>
</organism>
<dbReference type="GO" id="GO:0016020">
    <property type="term" value="C:membrane"/>
    <property type="evidence" value="ECO:0007669"/>
    <property type="project" value="UniProtKB-SubCell"/>
</dbReference>
<dbReference type="EMBL" id="FXTO01000003">
    <property type="protein sequence ID" value="SMO45688.1"/>
    <property type="molecule type" value="Genomic_DNA"/>
</dbReference>
<name>A0A521BF05_9RHOB</name>
<dbReference type="InterPro" id="IPR029058">
    <property type="entry name" value="AB_hydrolase_fold"/>
</dbReference>
<dbReference type="Proteomes" id="UP000316030">
    <property type="component" value="Unassembled WGS sequence"/>
</dbReference>
<evidence type="ECO:0000313" key="6">
    <source>
        <dbReference type="Proteomes" id="UP000316030"/>
    </source>
</evidence>
<keyword evidence="4" id="KW-0472">Membrane</keyword>
<dbReference type="InterPro" id="IPR007941">
    <property type="entry name" value="DUF726"/>
</dbReference>
<dbReference type="Gene3D" id="3.40.50.1820">
    <property type="entry name" value="alpha/beta hydrolase"/>
    <property type="match status" value="1"/>
</dbReference>